<name>A0A6I4HY72_9SPHI</name>
<dbReference type="GO" id="GO:0034417">
    <property type="term" value="F:bisphosphoglycerate 3-phosphatase activity"/>
    <property type="evidence" value="ECO:0007669"/>
    <property type="project" value="UniProtKB-EC"/>
</dbReference>
<evidence type="ECO:0000256" key="11">
    <source>
        <dbReference type="ARBA" id="ARBA00043671"/>
    </source>
</evidence>
<evidence type="ECO:0000313" key="15">
    <source>
        <dbReference type="Proteomes" id="UP000429232"/>
    </source>
</evidence>
<evidence type="ECO:0000256" key="2">
    <source>
        <dbReference type="ARBA" id="ARBA00008422"/>
    </source>
</evidence>
<dbReference type="EC" id="3.1.3.62" evidence="4"/>
<accession>A0A6I4HY72</accession>
<dbReference type="KEGG" id="mgik:GO620_015850"/>
<gene>
    <name evidence="14" type="ORF">GO620_015850</name>
</gene>
<comment type="subcellular location">
    <subcellularLocation>
        <location evidence="1">Membrane</location>
    </subcellularLocation>
</comment>
<evidence type="ECO:0000313" key="14">
    <source>
        <dbReference type="EMBL" id="QQL49625.1"/>
    </source>
</evidence>
<dbReference type="Pfam" id="PF00328">
    <property type="entry name" value="His_Phos_2"/>
    <property type="match status" value="1"/>
</dbReference>
<reference evidence="14 15" key="1">
    <citation type="submission" date="2020-12" db="EMBL/GenBank/DDBJ databases">
        <title>HMF7856_wgs.fasta genome submission.</title>
        <authorList>
            <person name="Kang H."/>
            <person name="Kim H."/>
            <person name="Joh K."/>
        </authorList>
    </citation>
    <scope>NUCLEOTIDE SEQUENCE [LARGE SCALE GENOMIC DNA]</scope>
    <source>
        <strain evidence="14 15">HMF7856</strain>
    </source>
</reference>
<dbReference type="InterPro" id="IPR000560">
    <property type="entry name" value="His_Pase_clade-2"/>
</dbReference>
<evidence type="ECO:0000256" key="8">
    <source>
        <dbReference type="ARBA" id="ARBA00023136"/>
    </source>
</evidence>
<keyword evidence="15" id="KW-1185">Reference proteome</keyword>
<comment type="catalytic activity">
    <reaction evidence="13">
        <text>(2R)-2,3-bisphosphoglycerate + H2O = (2R)-2-phosphoglycerate + phosphate</text>
        <dbReference type="Rhea" id="RHEA:27381"/>
        <dbReference type="ChEBI" id="CHEBI:15377"/>
        <dbReference type="ChEBI" id="CHEBI:43474"/>
        <dbReference type="ChEBI" id="CHEBI:58248"/>
        <dbReference type="ChEBI" id="CHEBI:58289"/>
        <dbReference type="EC" id="3.1.3.80"/>
    </reaction>
    <physiologicalReaction direction="left-to-right" evidence="13">
        <dbReference type="Rhea" id="RHEA:27382"/>
    </physiologicalReaction>
</comment>
<proteinExistence type="inferred from homology"/>
<keyword evidence="6" id="KW-0732">Signal</keyword>
<dbReference type="GO" id="GO:0016020">
    <property type="term" value="C:membrane"/>
    <property type="evidence" value="ECO:0007669"/>
    <property type="project" value="UniProtKB-SubCell"/>
</dbReference>
<evidence type="ECO:0000256" key="12">
    <source>
        <dbReference type="ARBA" id="ARBA00043691"/>
    </source>
</evidence>
<keyword evidence="7" id="KW-0378">Hydrolase</keyword>
<dbReference type="RefSeq" id="WP_157524737.1">
    <property type="nucleotide sequence ID" value="NZ_CP066775.1"/>
</dbReference>
<dbReference type="InterPro" id="IPR029033">
    <property type="entry name" value="His_PPase_superfam"/>
</dbReference>
<evidence type="ECO:0000256" key="3">
    <source>
        <dbReference type="ARBA" id="ARBA00012976"/>
    </source>
</evidence>
<evidence type="ECO:0000256" key="9">
    <source>
        <dbReference type="ARBA" id="ARBA00031642"/>
    </source>
</evidence>
<evidence type="ECO:0000256" key="5">
    <source>
        <dbReference type="ARBA" id="ARBA00018097"/>
    </source>
</evidence>
<sequence length="446" mass="49914">MAKFKILVVILLGSCFHKATAQSCNTAYLGTKTLYKTPSKAKRDIPSGFKVVFVNHLNRHGARHLTKDVNTSFAWGFLKKADSLQMLTPDGVRLWQTIVKLNKVEHGNVKNISGEGKTELYELGERLYNNYSEAFNKPVKINFAITKEIRTRQSADAYLKGLKSKIKDSIIITDRVDDTNLRFYDLSPAYTKYETEGAWIANLDSLKVQLKLADMEQRIAARWLKPALLQDLKIAQTDKLISDVFGFESIVYSVKDEIGAAGFSFTDVDLSTFFTCDELTALGKIDAAEGYYQKGPGLDNNGIQVKIAAPLLADFIKTTDAFIKAPKYNAELRFAHAETVSPFAAIMDVENASKHAASSLDIDKTWKPGDIIPLSANIDWVLYKNAKGKYLMKFLLNEKPAKINGIKPATGYYFDWQIAKQHYLKKLIALGAFLNGNMNEYLSGLK</sequence>
<evidence type="ECO:0000256" key="6">
    <source>
        <dbReference type="ARBA" id="ARBA00022729"/>
    </source>
</evidence>
<evidence type="ECO:0000256" key="13">
    <source>
        <dbReference type="ARBA" id="ARBA00043832"/>
    </source>
</evidence>
<dbReference type="EC" id="3.1.3.80" evidence="3"/>
<dbReference type="PANTHER" id="PTHR20963:SF8">
    <property type="entry name" value="MULTIPLE INOSITOL POLYPHOSPHATE PHOSPHATASE 1"/>
    <property type="match status" value="1"/>
</dbReference>
<comment type="catalytic activity">
    <reaction evidence="12">
        <text>1D-myo-inositol hexakisphosphate + H2O = 1D-myo-inositol 1,2,4,5,6-pentakisphosphate + phosphate</text>
        <dbReference type="Rhea" id="RHEA:16989"/>
        <dbReference type="ChEBI" id="CHEBI:15377"/>
        <dbReference type="ChEBI" id="CHEBI:43474"/>
        <dbReference type="ChEBI" id="CHEBI:57798"/>
        <dbReference type="ChEBI" id="CHEBI:58130"/>
        <dbReference type="EC" id="3.1.3.62"/>
    </reaction>
    <physiologicalReaction direction="left-to-right" evidence="12">
        <dbReference type="Rhea" id="RHEA:16990"/>
    </physiologicalReaction>
</comment>
<dbReference type="Gene3D" id="3.40.50.1240">
    <property type="entry name" value="Phosphoglycerate mutase-like"/>
    <property type="match status" value="1"/>
</dbReference>
<protein>
    <recommendedName>
        <fullName evidence="5">Multiple inositol polyphosphate phosphatase 1</fullName>
        <ecNumber evidence="4">3.1.3.62</ecNumber>
        <ecNumber evidence="3">3.1.3.80</ecNumber>
    </recommendedName>
    <alternativeName>
        <fullName evidence="9">2,3-bisphosphoglycerate 3-phosphatase</fullName>
    </alternativeName>
</protein>
<evidence type="ECO:0000256" key="7">
    <source>
        <dbReference type="ARBA" id="ARBA00022801"/>
    </source>
</evidence>
<evidence type="ECO:0000256" key="1">
    <source>
        <dbReference type="ARBA" id="ARBA00004370"/>
    </source>
</evidence>
<dbReference type="Proteomes" id="UP000429232">
    <property type="component" value="Chromosome"/>
</dbReference>
<evidence type="ECO:0000256" key="10">
    <source>
        <dbReference type="ARBA" id="ARBA00043668"/>
    </source>
</evidence>
<organism evidence="14 15">
    <name type="scientific">Mucilaginibacter ginkgonis</name>
    <dbReference type="NCBI Taxonomy" id="2682091"/>
    <lineage>
        <taxon>Bacteria</taxon>
        <taxon>Pseudomonadati</taxon>
        <taxon>Bacteroidota</taxon>
        <taxon>Sphingobacteriia</taxon>
        <taxon>Sphingobacteriales</taxon>
        <taxon>Sphingobacteriaceae</taxon>
        <taxon>Mucilaginibacter</taxon>
    </lineage>
</organism>
<evidence type="ECO:0000256" key="4">
    <source>
        <dbReference type="ARBA" id="ARBA00013040"/>
    </source>
</evidence>
<dbReference type="PANTHER" id="PTHR20963">
    <property type="entry name" value="MULTIPLE INOSITOL POLYPHOSPHATE PHOSPHATASE-RELATED"/>
    <property type="match status" value="1"/>
</dbReference>
<comment type="catalytic activity">
    <reaction evidence="10">
        <text>1D-myo-inositol 1,2,5,6-tetrakisphosphate + H2O = 1D-myo-inositol 1,2,6-trisphosphate + phosphate</text>
        <dbReference type="Rhea" id="RHEA:77119"/>
        <dbReference type="ChEBI" id="CHEBI:15377"/>
        <dbReference type="ChEBI" id="CHEBI:43474"/>
        <dbReference type="ChEBI" id="CHEBI:195535"/>
        <dbReference type="ChEBI" id="CHEBI:195537"/>
        <dbReference type="EC" id="3.1.3.62"/>
    </reaction>
    <physiologicalReaction direction="left-to-right" evidence="10">
        <dbReference type="Rhea" id="RHEA:77120"/>
    </physiologicalReaction>
</comment>
<dbReference type="AlphaFoldDB" id="A0A6I4HY72"/>
<comment type="similarity">
    <text evidence="2">Belongs to the histidine acid phosphatase family. MINPP1 subfamily.</text>
</comment>
<dbReference type="SUPFAM" id="SSF53254">
    <property type="entry name" value="Phosphoglycerate mutase-like"/>
    <property type="match status" value="1"/>
</dbReference>
<dbReference type="EMBL" id="CP066775">
    <property type="protein sequence ID" value="QQL49625.1"/>
    <property type="molecule type" value="Genomic_DNA"/>
</dbReference>
<keyword evidence="8" id="KW-0472">Membrane</keyword>
<comment type="catalytic activity">
    <reaction evidence="11">
        <text>1D-myo-inositol 1,2,4,5,6-pentakisphosphate + H2O = 1D-myo-inositol 1,2,5,6-tetrakisphosphate + phosphate</text>
        <dbReference type="Rhea" id="RHEA:77115"/>
        <dbReference type="ChEBI" id="CHEBI:15377"/>
        <dbReference type="ChEBI" id="CHEBI:43474"/>
        <dbReference type="ChEBI" id="CHEBI:57798"/>
        <dbReference type="ChEBI" id="CHEBI:195535"/>
        <dbReference type="EC" id="3.1.3.62"/>
    </reaction>
    <physiologicalReaction direction="left-to-right" evidence="11">
        <dbReference type="Rhea" id="RHEA:77116"/>
    </physiologicalReaction>
</comment>